<evidence type="ECO:0000256" key="6">
    <source>
        <dbReference type="ARBA" id="ARBA00043266"/>
    </source>
</evidence>
<keyword evidence="1" id="KW-0732">Signal</keyword>
<keyword evidence="3" id="KW-1064">Adaptive immunity</keyword>
<dbReference type="CDD" id="cd00099">
    <property type="entry name" value="IgV"/>
    <property type="match status" value="1"/>
</dbReference>
<dbReference type="Proteomes" id="UP000694621">
    <property type="component" value="Unplaced"/>
</dbReference>
<evidence type="ECO:0000256" key="5">
    <source>
        <dbReference type="ARBA" id="ARBA00023319"/>
    </source>
</evidence>
<evidence type="ECO:0000313" key="7">
    <source>
        <dbReference type="Ensembl" id="ENSAMXP00005019306.1"/>
    </source>
</evidence>
<dbReference type="PANTHER" id="PTHR19343">
    <property type="entry name" value="T CELL RECEPTOR ALPHA VARIABLE 1-2"/>
    <property type="match status" value="1"/>
</dbReference>
<reference evidence="7" key="1">
    <citation type="submission" date="2025-08" db="UniProtKB">
        <authorList>
            <consortium name="Ensembl"/>
        </authorList>
    </citation>
    <scope>IDENTIFICATION</scope>
</reference>
<organism evidence="7 8">
    <name type="scientific">Astyanax mexicanus</name>
    <name type="common">Blind cave fish</name>
    <name type="synonym">Astyanax fasciatus mexicanus</name>
    <dbReference type="NCBI Taxonomy" id="7994"/>
    <lineage>
        <taxon>Eukaryota</taxon>
        <taxon>Metazoa</taxon>
        <taxon>Chordata</taxon>
        <taxon>Craniata</taxon>
        <taxon>Vertebrata</taxon>
        <taxon>Euteleostomi</taxon>
        <taxon>Actinopterygii</taxon>
        <taxon>Neopterygii</taxon>
        <taxon>Teleostei</taxon>
        <taxon>Ostariophysi</taxon>
        <taxon>Characiformes</taxon>
        <taxon>Characoidei</taxon>
        <taxon>Acestrorhamphidae</taxon>
        <taxon>Acestrorhamphinae</taxon>
        <taxon>Astyanax</taxon>
    </lineage>
</organism>
<protein>
    <recommendedName>
        <fullName evidence="9">Immunoglobulin V-set domain-containing protein</fullName>
    </recommendedName>
</protein>
<dbReference type="Gene3D" id="2.60.40.10">
    <property type="entry name" value="Immunoglobulins"/>
    <property type="match status" value="1"/>
</dbReference>
<dbReference type="GO" id="GO:0042101">
    <property type="term" value="C:T cell receptor complex"/>
    <property type="evidence" value="ECO:0007669"/>
    <property type="project" value="UniProtKB-KW"/>
</dbReference>
<keyword evidence="2" id="KW-0391">Immunity</keyword>
<keyword evidence="5" id="KW-0393">Immunoglobulin domain</keyword>
<sequence>MKALSPLFILHSVHHSADHTDNMLPTLCVLLPALAWVSSQKVLTQTPSVLTEQQGKTISMDCNIAKHESHWVHWYKQIPQSAPQFVLRSDSGGSPDYYGTVFSSSRF</sequence>
<evidence type="ECO:0000256" key="4">
    <source>
        <dbReference type="ARBA" id="ARBA00023170"/>
    </source>
</evidence>
<evidence type="ECO:0008006" key="9">
    <source>
        <dbReference type="Google" id="ProtNLM"/>
    </source>
</evidence>
<dbReference type="InterPro" id="IPR036179">
    <property type="entry name" value="Ig-like_dom_sf"/>
</dbReference>
<dbReference type="PANTHER" id="PTHR19343:SF13">
    <property type="entry name" value="T CELL RECEPTOR ALPHA VARIABLE 21"/>
    <property type="match status" value="1"/>
</dbReference>
<proteinExistence type="predicted"/>
<dbReference type="Ensembl" id="ENSAMXT00005021351.1">
    <property type="protein sequence ID" value="ENSAMXP00005019306.1"/>
    <property type="gene ID" value="ENSAMXG00005010042.1"/>
</dbReference>
<name>A0A8B9JD34_ASTMX</name>
<evidence type="ECO:0000313" key="8">
    <source>
        <dbReference type="Proteomes" id="UP000694621"/>
    </source>
</evidence>
<evidence type="ECO:0000256" key="3">
    <source>
        <dbReference type="ARBA" id="ARBA00023130"/>
    </source>
</evidence>
<dbReference type="SUPFAM" id="SSF48726">
    <property type="entry name" value="Immunoglobulin"/>
    <property type="match status" value="1"/>
</dbReference>
<dbReference type="InterPro" id="IPR013783">
    <property type="entry name" value="Ig-like_fold"/>
</dbReference>
<evidence type="ECO:0000256" key="2">
    <source>
        <dbReference type="ARBA" id="ARBA00022859"/>
    </source>
</evidence>
<dbReference type="AlphaFoldDB" id="A0A8B9JD34"/>
<accession>A0A8B9JD34</accession>
<dbReference type="GO" id="GO:0002250">
    <property type="term" value="P:adaptive immune response"/>
    <property type="evidence" value="ECO:0007669"/>
    <property type="project" value="UniProtKB-KW"/>
</dbReference>
<keyword evidence="4" id="KW-0675">Receptor</keyword>
<dbReference type="InterPro" id="IPR051006">
    <property type="entry name" value="TCR_variable_domain"/>
</dbReference>
<dbReference type="GO" id="GO:0042605">
    <property type="term" value="F:peptide antigen binding"/>
    <property type="evidence" value="ECO:0007669"/>
    <property type="project" value="TreeGrafter"/>
</dbReference>
<keyword evidence="6" id="KW-1279">T cell receptor</keyword>
<evidence type="ECO:0000256" key="1">
    <source>
        <dbReference type="ARBA" id="ARBA00022729"/>
    </source>
</evidence>